<reference evidence="1 2" key="3">
    <citation type="submission" date="2019-11" db="EMBL/GenBank/DDBJ databases">
        <title>A de novo genome assembly of a pear dwarfing rootstock.</title>
        <authorList>
            <person name="Wang F."/>
            <person name="Wang J."/>
            <person name="Li S."/>
            <person name="Zhang Y."/>
            <person name="Fang M."/>
            <person name="Ma L."/>
            <person name="Zhao Y."/>
            <person name="Jiang S."/>
        </authorList>
    </citation>
    <scope>NUCLEOTIDE SEQUENCE [LARGE SCALE GENOMIC DNA]</scope>
    <source>
        <strain evidence="1">S2</strain>
        <tissue evidence="1">Leaf</tissue>
    </source>
</reference>
<dbReference type="Proteomes" id="UP000327157">
    <property type="component" value="Chromosome 7"/>
</dbReference>
<name>A0A5N5EYE6_9ROSA</name>
<dbReference type="EMBL" id="SMOL01000781">
    <property type="protein sequence ID" value="KAB2595755.1"/>
    <property type="molecule type" value="Genomic_DNA"/>
</dbReference>
<gene>
    <name evidence="1" type="ORF">D8674_031205</name>
</gene>
<proteinExistence type="predicted"/>
<reference evidence="1 2" key="1">
    <citation type="submission" date="2019-09" db="EMBL/GenBank/DDBJ databases">
        <authorList>
            <person name="Ou C."/>
        </authorList>
    </citation>
    <scope>NUCLEOTIDE SEQUENCE [LARGE SCALE GENOMIC DNA]</scope>
    <source>
        <strain evidence="1">S2</strain>
        <tissue evidence="1">Leaf</tissue>
    </source>
</reference>
<protein>
    <submittedName>
        <fullName evidence="1">Uncharacterized protein</fullName>
    </submittedName>
</protein>
<comment type="caution">
    <text evidence="1">The sequence shown here is derived from an EMBL/GenBank/DDBJ whole genome shotgun (WGS) entry which is preliminary data.</text>
</comment>
<dbReference type="AlphaFoldDB" id="A0A5N5EYE6"/>
<accession>A0A5N5EYE6</accession>
<keyword evidence="2" id="KW-1185">Reference proteome</keyword>
<evidence type="ECO:0000313" key="1">
    <source>
        <dbReference type="EMBL" id="KAB2595755.1"/>
    </source>
</evidence>
<reference evidence="2" key="2">
    <citation type="submission" date="2019-10" db="EMBL/GenBank/DDBJ databases">
        <title>A de novo genome assembly of a pear dwarfing rootstock.</title>
        <authorList>
            <person name="Wang F."/>
            <person name="Wang J."/>
            <person name="Li S."/>
            <person name="Zhang Y."/>
            <person name="Fang M."/>
            <person name="Ma L."/>
            <person name="Zhao Y."/>
            <person name="Jiang S."/>
        </authorList>
    </citation>
    <scope>NUCLEOTIDE SEQUENCE [LARGE SCALE GENOMIC DNA]</scope>
</reference>
<organism evidence="1 2">
    <name type="scientific">Pyrus ussuriensis x Pyrus communis</name>
    <dbReference type="NCBI Taxonomy" id="2448454"/>
    <lineage>
        <taxon>Eukaryota</taxon>
        <taxon>Viridiplantae</taxon>
        <taxon>Streptophyta</taxon>
        <taxon>Embryophyta</taxon>
        <taxon>Tracheophyta</taxon>
        <taxon>Spermatophyta</taxon>
        <taxon>Magnoliopsida</taxon>
        <taxon>eudicotyledons</taxon>
        <taxon>Gunneridae</taxon>
        <taxon>Pentapetalae</taxon>
        <taxon>rosids</taxon>
        <taxon>fabids</taxon>
        <taxon>Rosales</taxon>
        <taxon>Rosaceae</taxon>
        <taxon>Amygdaloideae</taxon>
        <taxon>Maleae</taxon>
        <taxon>Pyrus</taxon>
    </lineage>
</organism>
<evidence type="ECO:0000313" key="2">
    <source>
        <dbReference type="Proteomes" id="UP000327157"/>
    </source>
</evidence>
<sequence length="83" mass="9366">MPQGRMAASGFSFFSLDSKDPAKAYTSNSPFTQQPPKRPLLSSTTCKFLRNKEPHPLESVIHSNRMELGFFLHCARICVSLFM</sequence>